<dbReference type="RefSeq" id="WP_178347039.1">
    <property type="nucleotide sequence ID" value="NZ_FQUX01000010.1"/>
</dbReference>
<keyword evidence="2" id="KW-0732">Signal</keyword>
<sequence>MKRLLSIFAVVLLSIGLFAMGTQDVFPTVNNSIATDGDVIPRERRDPPKATIDFQKNDNAVATDGDVIPRERRDPPKA</sequence>
<feature type="signal peptide" evidence="2">
    <location>
        <begin position="1"/>
        <end position="19"/>
    </location>
</feature>
<accession>A0A1M5G225</accession>
<proteinExistence type="predicted"/>
<evidence type="ECO:0000313" key="3">
    <source>
        <dbReference type="EMBL" id="SHF97815.1"/>
    </source>
</evidence>
<keyword evidence="4" id="KW-1185">Reference proteome</keyword>
<organism evidence="3 4">
    <name type="scientific">Arenibacter palladensis</name>
    <dbReference type="NCBI Taxonomy" id="237373"/>
    <lineage>
        <taxon>Bacteria</taxon>
        <taxon>Pseudomonadati</taxon>
        <taxon>Bacteroidota</taxon>
        <taxon>Flavobacteriia</taxon>
        <taxon>Flavobacteriales</taxon>
        <taxon>Flavobacteriaceae</taxon>
        <taxon>Arenibacter</taxon>
    </lineage>
</organism>
<gene>
    <name evidence="3" type="ORF">SAMN03080594_11073</name>
</gene>
<dbReference type="EMBL" id="FQUX01000010">
    <property type="protein sequence ID" value="SHF97815.1"/>
    <property type="molecule type" value="Genomic_DNA"/>
</dbReference>
<feature type="non-terminal residue" evidence="3">
    <location>
        <position position="78"/>
    </location>
</feature>
<feature type="compositionally biased region" description="Basic and acidic residues" evidence="1">
    <location>
        <begin position="39"/>
        <end position="48"/>
    </location>
</feature>
<feature type="compositionally biased region" description="Basic and acidic residues" evidence="1">
    <location>
        <begin position="67"/>
        <end position="78"/>
    </location>
</feature>
<evidence type="ECO:0000256" key="2">
    <source>
        <dbReference type="SAM" id="SignalP"/>
    </source>
</evidence>
<feature type="region of interest" description="Disordered" evidence="1">
    <location>
        <begin position="33"/>
        <end position="78"/>
    </location>
</feature>
<name>A0A1M5G225_9FLAO</name>
<dbReference type="AlphaFoldDB" id="A0A1M5G225"/>
<evidence type="ECO:0000256" key="1">
    <source>
        <dbReference type="SAM" id="MobiDB-lite"/>
    </source>
</evidence>
<reference evidence="4" key="1">
    <citation type="submission" date="2016-11" db="EMBL/GenBank/DDBJ databases">
        <authorList>
            <person name="Varghese N."/>
            <person name="Submissions S."/>
        </authorList>
    </citation>
    <scope>NUCLEOTIDE SEQUENCE [LARGE SCALE GENOMIC DNA]</scope>
    <source>
        <strain evidence="4">DSM 17539</strain>
    </source>
</reference>
<dbReference type="Proteomes" id="UP000184406">
    <property type="component" value="Unassembled WGS sequence"/>
</dbReference>
<protein>
    <submittedName>
        <fullName evidence="3">Uncharacterized protein</fullName>
    </submittedName>
</protein>
<evidence type="ECO:0000313" key="4">
    <source>
        <dbReference type="Proteomes" id="UP000184406"/>
    </source>
</evidence>
<feature type="chain" id="PRO_5013313749" evidence="2">
    <location>
        <begin position="20"/>
        <end position="78"/>
    </location>
</feature>